<dbReference type="PROSITE" id="PS50878">
    <property type="entry name" value="RT_POL"/>
    <property type="match status" value="1"/>
</dbReference>
<feature type="domain" description="Reverse transcriptase" evidence="1">
    <location>
        <begin position="1"/>
        <end position="167"/>
    </location>
</feature>
<organism evidence="2 3">
    <name type="scientific">Angiostrongylus cantonensis</name>
    <name type="common">Rat lungworm</name>
    <dbReference type="NCBI Taxonomy" id="6313"/>
    <lineage>
        <taxon>Eukaryota</taxon>
        <taxon>Metazoa</taxon>
        <taxon>Ecdysozoa</taxon>
        <taxon>Nematoda</taxon>
        <taxon>Chromadorea</taxon>
        <taxon>Rhabditida</taxon>
        <taxon>Rhabditina</taxon>
        <taxon>Rhabditomorpha</taxon>
        <taxon>Strongyloidea</taxon>
        <taxon>Metastrongylidae</taxon>
        <taxon>Angiostrongylus</taxon>
    </lineage>
</organism>
<dbReference type="InterPro" id="IPR000477">
    <property type="entry name" value="RT_dom"/>
</dbReference>
<dbReference type="AlphaFoldDB" id="A0A0K0DBD2"/>
<evidence type="ECO:0000313" key="2">
    <source>
        <dbReference type="Proteomes" id="UP000035642"/>
    </source>
</evidence>
<name>A0A0K0DBD2_ANGCA</name>
<dbReference type="Pfam" id="PF00078">
    <property type="entry name" value="RVT_1"/>
    <property type="match status" value="1"/>
</dbReference>
<evidence type="ECO:0000313" key="3">
    <source>
        <dbReference type="WBParaSite" id="ACAC_0000771701-mRNA-1"/>
    </source>
</evidence>
<dbReference type="WBParaSite" id="ACAC_0000771701-mRNA-1">
    <property type="protein sequence ID" value="ACAC_0000771701-mRNA-1"/>
    <property type="gene ID" value="ACAC_0000771701"/>
</dbReference>
<evidence type="ECO:0000259" key="1">
    <source>
        <dbReference type="PROSITE" id="PS50878"/>
    </source>
</evidence>
<reference evidence="2" key="1">
    <citation type="submission" date="2012-09" db="EMBL/GenBank/DDBJ databases">
        <authorList>
            <person name="Martin A.A."/>
        </authorList>
    </citation>
    <scope>NUCLEOTIDE SEQUENCE</scope>
</reference>
<keyword evidence="2" id="KW-1185">Reference proteome</keyword>
<reference evidence="3" key="2">
    <citation type="submission" date="2017-02" db="UniProtKB">
        <authorList>
            <consortium name="WormBaseParasite"/>
        </authorList>
    </citation>
    <scope>IDENTIFICATION</scope>
</reference>
<accession>A0A0K0DBD2</accession>
<sequence>MFLDRLHTAQPISGYVMESFDVTAFYINVSNDSAMEAIHELLIHHEGAINMYGFSIQQLMTLLEERLNCSIFRWSGNYYAQIRGLAMGHRLAPSLAIAFMSKKETPVTDLGPLLYCRYIDDCFVLCLTQEEIDKYFELLNEQLGYIKFTPEKPRENWLPFLNVQINL</sequence>
<dbReference type="PANTHER" id="PTHR21301">
    <property type="entry name" value="REVERSE TRANSCRIPTASE"/>
    <property type="match status" value="1"/>
</dbReference>
<protein>
    <submittedName>
        <fullName evidence="3">Reverse transcriptase domain-containing protein</fullName>
    </submittedName>
</protein>
<dbReference type="PANTHER" id="PTHR21301:SF10">
    <property type="entry name" value="REVERSE TRANSCRIPTASE DOMAIN-CONTAINING PROTEIN"/>
    <property type="match status" value="1"/>
</dbReference>
<dbReference type="Proteomes" id="UP000035642">
    <property type="component" value="Unassembled WGS sequence"/>
</dbReference>
<proteinExistence type="predicted"/>